<proteinExistence type="predicted"/>
<evidence type="ECO:0000313" key="3">
    <source>
        <dbReference type="Proteomes" id="UP001595533"/>
    </source>
</evidence>
<gene>
    <name evidence="2" type="ORF">ACFODZ_01460</name>
</gene>
<dbReference type="EMBL" id="JBHRTS010000001">
    <property type="protein sequence ID" value="MFC3192897.1"/>
    <property type="molecule type" value="Genomic_DNA"/>
</dbReference>
<feature type="chain" id="PRO_5045926766" description="Lipoprotein" evidence="1">
    <location>
        <begin position="21"/>
        <end position="153"/>
    </location>
</feature>
<evidence type="ECO:0008006" key="4">
    <source>
        <dbReference type="Google" id="ProtNLM"/>
    </source>
</evidence>
<dbReference type="Proteomes" id="UP001595533">
    <property type="component" value="Unassembled WGS sequence"/>
</dbReference>
<evidence type="ECO:0000313" key="2">
    <source>
        <dbReference type="EMBL" id="MFC3192897.1"/>
    </source>
</evidence>
<name>A0ABV7JBT6_9GAMM</name>
<sequence length="153" mass="16848">MKQVLPLAVVLVCTSGCQSAGNDTETADLAPGVIEVTYQVNQDDQGSCRPRYEARTQLNEQGMPTNEIYIIRGDTRYFDPQGRQIGSIPFQLKMADETISVLNEFIACKDLTIEVTVEECVYAFDSKNSGCPPIAIEGQEGFGDIVFIIDEQT</sequence>
<organism evidence="2 3">
    <name type="scientific">Marinicella sediminis</name>
    <dbReference type="NCBI Taxonomy" id="1792834"/>
    <lineage>
        <taxon>Bacteria</taxon>
        <taxon>Pseudomonadati</taxon>
        <taxon>Pseudomonadota</taxon>
        <taxon>Gammaproteobacteria</taxon>
        <taxon>Lysobacterales</taxon>
        <taxon>Marinicellaceae</taxon>
        <taxon>Marinicella</taxon>
    </lineage>
</organism>
<dbReference type="RefSeq" id="WP_077409564.1">
    <property type="nucleotide sequence ID" value="NZ_JBHRTS010000001.1"/>
</dbReference>
<evidence type="ECO:0000256" key="1">
    <source>
        <dbReference type="SAM" id="SignalP"/>
    </source>
</evidence>
<reference evidence="3" key="1">
    <citation type="journal article" date="2019" name="Int. J. Syst. Evol. Microbiol.">
        <title>The Global Catalogue of Microorganisms (GCM) 10K type strain sequencing project: providing services to taxonomists for standard genome sequencing and annotation.</title>
        <authorList>
            <consortium name="The Broad Institute Genomics Platform"/>
            <consortium name="The Broad Institute Genome Sequencing Center for Infectious Disease"/>
            <person name="Wu L."/>
            <person name="Ma J."/>
        </authorList>
    </citation>
    <scope>NUCLEOTIDE SEQUENCE [LARGE SCALE GENOMIC DNA]</scope>
    <source>
        <strain evidence="3">KCTC 42953</strain>
    </source>
</reference>
<feature type="signal peptide" evidence="1">
    <location>
        <begin position="1"/>
        <end position="20"/>
    </location>
</feature>
<accession>A0ABV7JBT6</accession>
<keyword evidence="3" id="KW-1185">Reference proteome</keyword>
<comment type="caution">
    <text evidence="2">The sequence shown here is derived from an EMBL/GenBank/DDBJ whole genome shotgun (WGS) entry which is preliminary data.</text>
</comment>
<protein>
    <recommendedName>
        <fullName evidence="4">Lipoprotein</fullName>
    </recommendedName>
</protein>
<keyword evidence="1" id="KW-0732">Signal</keyword>